<dbReference type="PANTHER" id="PTHR19444">
    <property type="entry name" value="UNC-93 RELATED"/>
    <property type="match status" value="1"/>
</dbReference>
<evidence type="ECO:0000256" key="1">
    <source>
        <dbReference type="ARBA" id="ARBA00009172"/>
    </source>
</evidence>
<feature type="transmembrane region" description="Helical" evidence="2">
    <location>
        <begin position="89"/>
        <end position="106"/>
    </location>
</feature>
<sequence>MDLVEPDDNETPLLVSAVAEAPPEKKRFHACDVHVLSLAFLFIFSAYNAVQNVKRTINTGTYRTLAAVSHAKDCNQHEGTIFGNFNGEFWGLFVIGNLISFALLKAGKLAFLSINCREEEIYPAQPYYFLSSMVVLSMAAYCYASYPKEITKERLL</sequence>
<dbReference type="PANTHER" id="PTHR19444:SF13">
    <property type="entry name" value="PROTEIN UNC-93 HOMOLOG A"/>
    <property type="match status" value="1"/>
</dbReference>
<gene>
    <name evidence="3" type="ORF">QJS10_CPA03g01539</name>
</gene>
<accession>A0AAV9F618</accession>
<dbReference type="AlphaFoldDB" id="A0AAV9F618"/>
<comment type="caution">
    <text evidence="3">The sequence shown here is derived from an EMBL/GenBank/DDBJ whole genome shotgun (WGS) entry which is preliminary data.</text>
</comment>
<keyword evidence="4" id="KW-1185">Reference proteome</keyword>
<comment type="similarity">
    <text evidence="1">Belongs to the unc-93 family.</text>
</comment>
<protein>
    <submittedName>
        <fullName evidence="3">Uncharacterized protein</fullName>
    </submittedName>
</protein>
<evidence type="ECO:0000256" key="2">
    <source>
        <dbReference type="SAM" id="Phobius"/>
    </source>
</evidence>
<dbReference type="InterPro" id="IPR051951">
    <property type="entry name" value="UNC-93_regulatory"/>
</dbReference>
<evidence type="ECO:0000313" key="3">
    <source>
        <dbReference type="EMBL" id="KAK1321366.1"/>
    </source>
</evidence>
<name>A0AAV9F618_ACOCL</name>
<feature type="transmembrane region" description="Helical" evidence="2">
    <location>
        <begin position="33"/>
        <end position="50"/>
    </location>
</feature>
<reference evidence="3" key="1">
    <citation type="journal article" date="2023" name="Nat. Commun.">
        <title>Diploid and tetraploid genomes of Acorus and the evolution of monocots.</title>
        <authorList>
            <person name="Ma L."/>
            <person name="Liu K.W."/>
            <person name="Li Z."/>
            <person name="Hsiao Y.Y."/>
            <person name="Qi Y."/>
            <person name="Fu T."/>
            <person name="Tang G.D."/>
            <person name="Zhang D."/>
            <person name="Sun W.H."/>
            <person name="Liu D.K."/>
            <person name="Li Y."/>
            <person name="Chen G.Z."/>
            <person name="Liu X.D."/>
            <person name="Liao X.Y."/>
            <person name="Jiang Y.T."/>
            <person name="Yu X."/>
            <person name="Hao Y."/>
            <person name="Huang J."/>
            <person name="Zhao X.W."/>
            <person name="Ke S."/>
            <person name="Chen Y.Y."/>
            <person name="Wu W.L."/>
            <person name="Hsu J.L."/>
            <person name="Lin Y.F."/>
            <person name="Huang M.D."/>
            <person name="Li C.Y."/>
            <person name="Huang L."/>
            <person name="Wang Z.W."/>
            <person name="Zhao X."/>
            <person name="Zhong W.Y."/>
            <person name="Peng D.H."/>
            <person name="Ahmad S."/>
            <person name="Lan S."/>
            <person name="Zhang J.S."/>
            <person name="Tsai W.C."/>
            <person name="Van de Peer Y."/>
            <person name="Liu Z.J."/>
        </authorList>
    </citation>
    <scope>NUCLEOTIDE SEQUENCE</scope>
    <source>
        <strain evidence="3">CP</strain>
    </source>
</reference>
<organism evidence="3 4">
    <name type="scientific">Acorus calamus</name>
    <name type="common">Sweet flag</name>
    <dbReference type="NCBI Taxonomy" id="4465"/>
    <lineage>
        <taxon>Eukaryota</taxon>
        <taxon>Viridiplantae</taxon>
        <taxon>Streptophyta</taxon>
        <taxon>Embryophyta</taxon>
        <taxon>Tracheophyta</taxon>
        <taxon>Spermatophyta</taxon>
        <taxon>Magnoliopsida</taxon>
        <taxon>Liliopsida</taxon>
        <taxon>Acoraceae</taxon>
        <taxon>Acorus</taxon>
    </lineage>
</organism>
<keyword evidence="2" id="KW-0472">Membrane</keyword>
<reference evidence="3" key="2">
    <citation type="submission" date="2023-06" db="EMBL/GenBank/DDBJ databases">
        <authorList>
            <person name="Ma L."/>
            <person name="Liu K.-W."/>
            <person name="Li Z."/>
            <person name="Hsiao Y.-Y."/>
            <person name="Qi Y."/>
            <person name="Fu T."/>
            <person name="Tang G."/>
            <person name="Zhang D."/>
            <person name="Sun W.-H."/>
            <person name="Liu D.-K."/>
            <person name="Li Y."/>
            <person name="Chen G.-Z."/>
            <person name="Liu X.-D."/>
            <person name="Liao X.-Y."/>
            <person name="Jiang Y.-T."/>
            <person name="Yu X."/>
            <person name="Hao Y."/>
            <person name="Huang J."/>
            <person name="Zhao X.-W."/>
            <person name="Ke S."/>
            <person name="Chen Y.-Y."/>
            <person name="Wu W.-L."/>
            <person name="Hsu J.-L."/>
            <person name="Lin Y.-F."/>
            <person name="Huang M.-D."/>
            <person name="Li C.-Y."/>
            <person name="Huang L."/>
            <person name="Wang Z.-W."/>
            <person name="Zhao X."/>
            <person name="Zhong W.-Y."/>
            <person name="Peng D.-H."/>
            <person name="Ahmad S."/>
            <person name="Lan S."/>
            <person name="Zhang J.-S."/>
            <person name="Tsai W.-C."/>
            <person name="Van De Peer Y."/>
            <person name="Liu Z.-J."/>
        </authorList>
    </citation>
    <scope>NUCLEOTIDE SEQUENCE</scope>
    <source>
        <strain evidence="3">CP</strain>
        <tissue evidence="3">Leaves</tissue>
    </source>
</reference>
<proteinExistence type="inferred from homology"/>
<evidence type="ECO:0000313" key="4">
    <source>
        <dbReference type="Proteomes" id="UP001180020"/>
    </source>
</evidence>
<dbReference type="Proteomes" id="UP001180020">
    <property type="component" value="Unassembled WGS sequence"/>
</dbReference>
<keyword evidence="2" id="KW-1133">Transmembrane helix</keyword>
<feature type="transmembrane region" description="Helical" evidence="2">
    <location>
        <begin position="127"/>
        <end position="146"/>
    </location>
</feature>
<keyword evidence="2" id="KW-0812">Transmembrane</keyword>
<dbReference type="EMBL" id="JAUJYO010000003">
    <property type="protein sequence ID" value="KAK1321366.1"/>
    <property type="molecule type" value="Genomic_DNA"/>
</dbReference>